<dbReference type="STRING" id="312017.I7LVP0"/>
<dbReference type="InterPro" id="IPR021298">
    <property type="entry name" value="CFAP298"/>
</dbReference>
<dbReference type="eggNOG" id="ENOG502QQ3Z">
    <property type="taxonomic scope" value="Eukaryota"/>
</dbReference>
<dbReference type="KEGG" id="tet:TTHERM_00136040"/>
<dbReference type="OMA" id="YRKQEEW"/>
<dbReference type="GeneID" id="7822964"/>
<dbReference type="GO" id="GO:0003352">
    <property type="term" value="P:regulation of cilium movement"/>
    <property type="evidence" value="ECO:0007669"/>
    <property type="project" value="InterPro"/>
</dbReference>
<proteinExistence type="inferred from homology"/>
<dbReference type="InParanoid" id="I7LVP0"/>
<accession>I7LVP0</accession>
<dbReference type="OrthoDB" id="276065at2759"/>
<comment type="similarity">
    <text evidence="1">Belongs to the CFAP298 family.</text>
</comment>
<dbReference type="EMBL" id="GG662639">
    <property type="protein sequence ID" value="EAR99440.2"/>
    <property type="molecule type" value="Genomic_DNA"/>
</dbReference>
<dbReference type="PANTHER" id="PTHR13238">
    <property type="entry name" value="PROTEIN C21ORF59"/>
    <property type="match status" value="1"/>
</dbReference>
<sequence length="303" mass="35054">MVLIHYKKTEFNQFLHETTNETNIEQVIADLVEINNLRIVLDRLAVSVEDLATHGVMKPEELRGLSDAETWNSAMELYPPEKKQQWNFKPQVKPGQRYNEDKTAYRYGIILGEETTNTMINAANQAKEVISKKNVENKVVLKVEVLKEQVNLLRGAVMIGYPGYHGLPEWEPARLILENQFDFTDREFDIGDYLDIKNATLWWAGKELLRGKLLKEYTGKNEKTKIIVKLQKAGSGAPVREPAIDQETHKKMLAYYYKKQEEQKKLEDDDEDQYMNSAWANPKMLKNQLHGVNSDIAWKVGKK</sequence>
<gene>
    <name evidence="2" type="ORF">TTHERM_00136040</name>
</gene>
<dbReference type="RefSeq" id="XP_001019685.2">
    <property type="nucleotide sequence ID" value="XM_001019685.3"/>
</dbReference>
<evidence type="ECO:0000256" key="1">
    <source>
        <dbReference type="ARBA" id="ARBA00009619"/>
    </source>
</evidence>
<dbReference type="Pfam" id="PF11069">
    <property type="entry name" value="CFAP298"/>
    <property type="match status" value="1"/>
</dbReference>
<dbReference type="FunCoup" id="I7LVP0">
    <property type="interactions" value="39"/>
</dbReference>
<dbReference type="Proteomes" id="UP000009168">
    <property type="component" value="Unassembled WGS sequence"/>
</dbReference>
<reference evidence="3" key="1">
    <citation type="journal article" date="2006" name="PLoS Biol.">
        <title>Macronuclear genome sequence of the ciliate Tetrahymena thermophila, a model eukaryote.</title>
        <authorList>
            <person name="Eisen J.A."/>
            <person name="Coyne R.S."/>
            <person name="Wu M."/>
            <person name="Wu D."/>
            <person name="Thiagarajan M."/>
            <person name="Wortman J.R."/>
            <person name="Badger J.H."/>
            <person name="Ren Q."/>
            <person name="Amedeo P."/>
            <person name="Jones K.M."/>
            <person name="Tallon L.J."/>
            <person name="Delcher A.L."/>
            <person name="Salzberg S.L."/>
            <person name="Silva J.C."/>
            <person name="Haas B.J."/>
            <person name="Majoros W.H."/>
            <person name="Farzad M."/>
            <person name="Carlton J.M."/>
            <person name="Smith R.K. Jr."/>
            <person name="Garg J."/>
            <person name="Pearlman R.E."/>
            <person name="Karrer K.M."/>
            <person name="Sun L."/>
            <person name="Manning G."/>
            <person name="Elde N.C."/>
            <person name="Turkewitz A.P."/>
            <person name="Asai D.J."/>
            <person name="Wilkes D.E."/>
            <person name="Wang Y."/>
            <person name="Cai H."/>
            <person name="Collins K."/>
            <person name="Stewart B.A."/>
            <person name="Lee S.R."/>
            <person name="Wilamowska K."/>
            <person name="Weinberg Z."/>
            <person name="Ruzzo W.L."/>
            <person name="Wloga D."/>
            <person name="Gaertig J."/>
            <person name="Frankel J."/>
            <person name="Tsao C.-C."/>
            <person name="Gorovsky M.A."/>
            <person name="Keeling P.J."/>
            <person name="Waller R.F."/>
            <person name="Patron N.J."/>
            <person name="Cherry J.M."/>
            <person name="Stover N.A."/>
            <person name="Krieger C.J."/>
            <person name="del Toro C."/>
            <person name="Ryder H.F."/>
            <person name="Williamson S.C."/>
            <person name="Barbeau R.A."/>
            <person name="Hamilton E.P."/>
            <person name="Orias E."/>
        </authorList>
    </citation>
    <scope>NUCLEOTIDE SEQUENCE [LARGE SCALE GENOMIC DNA]</scope>
    <source>
        <strain evidence="3">SB210</strain>
    </source>
</reference>
<dbReference type="AlphaFoldDB" id="I7LVP0"/>
<organism evidence="2 3">
    <name type="scientific">Tetrahymena thermophila (strain SB210)</name>
    <dbReference type="NCBI Taxonomy" id="312017"/>
    <lineage>
        <taxon>Eukaryota</taxon>
        <taxon>Sar</taxon>
        <taxon>Alveolata</taxon>
        <taxon>Ciliophora</taxon>
        <taxon>Intramacronucleata</taxon>
        <taxon>Oligohymenophorea</taxon>
        <taxon>Hymenostomatida</taxon>
        <taxon>Tetrahymenina</taxon>
        <taxon>Tetrahymenidae</taxon>
        <taxon>Tetrahymena</taxon>
    </lineage>
</organism>
<name>I7LVP0_TETTS</name>
<evidence type="ECO:0000313" key="3">
    <source>
        <dbReference type="Proteomes" id="UP000009168"/>
    </source>
</evidence>
<protein>
    <submittedName>
        <fullName evidence="2">C21orf59, putative</fullName>
    </submittedName>
</protein>
<dbReference type="PANTHER" id="PTHR13238:SF0">
    <property type="entry name" value="CILIA- AND FLAGELLA-ASSOCIATED PROTEIN 298"/>
    <property type="match status" value="1"/>
</dbReference>
<dbReference type="HOGENOM" id="CLU_064854_0_0_1"/>
<evidence type="ECO:0000313" key="2">
    <source>
        <dbReference type="EMBL" id="EAR99440.2"/>
    </source>
</evidence>
<keyword evidence="3" id="KW-1185">Reference proteome</keyword>